<evidence type="ECO:0000313" key="1">
    <source>
        <dbReference type="EMBL" id="ASF00651.1"/>
    </source>
</evidence>
<accession>A0A218MN40</accession>
<proteinExistence type="predicted"/>
<name>A0A218MN40_9VIRU</name>
<dbReference type="EMBL" id="KY052848">
    <property type="protein sequence ID" value="ASF00651.1"/>
    <property type="molecule type" value="Genomic_DNA"/>
</dbReference>
<protein>
    <submittedName>
        <fullName evidence="1">Uncharacterized protein</fullName>
    </submittedName>
</protein>
<sequence length="68" mass="7856">MWKVIVIVCTLGNPCVMFDEDPVKYYKDKNECLNVAQEKLNALTQTFGEYGYAVTDTRFDCEQDHNSL</sequence>
<reference evidence="1" key="1">
    <citation type="submission" date="2016-10" db="EMBL/GenBank/DDBJ databases">
        <authorList>
            <person name="Varghese N."/>
        </authorList>
    </citation>
    <scope>NUCLEOTIDE SEQUENCE</scope>
</reference>
<reference evidence="1" key="2">
    <citation type="journal article" date="2017" name="Nat. Commun.">
        <title>Single-virus genomics reveals hidden cosmopolitan and abundant viruses.</title>
        <authorList>
            <person name="Martinez-Hernandez F."/>
            <person name="Fornas O."/>
            <person name="Lluesma Gomez M."/>
            <person name="Bolduc B."/>
            <person name="de la Cruz Pena M.J."/>
            <person name="Martinez J.M."/>
            <person name="Anton J."/>
            <person name="Gasol J.M."/>
            <person name="Rosselli R."/>
            <person name="Rodriguez-Valera F."/>
            <person name="Sullivan M.B."/>
            <person name="Acinas S.G."/>
            <person name="Martinez-Garcia M."/>
        </authorList>
    </citation>
    <scope>NUCLEOTIDE SEQUENCE</scope>
</reference>
<organism evidence="1">
    <name type="scientific">uncultured virus</name>
    <dbReference type="NCBI Taxonomy" id="340016"/>
    <lineage>
        <taxon>Viruses</taxon>
        <taxon>environmental samples</taxon>
    </lineage>
</organism>